<feature type="compositionally biased region" description="Low complexity" evidence="1">
    <location>
        <begin position="9"/>
        <end position="18"/>
    </location>
</feature>
<evidence type="ECO:0000313" key="2">
    <source>
        <dbReference type="EMBL" id="BFP45909.1"/>
    </source>
</evidence>
<evidence type="ECO:0000256" key="1">
    <source>
        <dbReference type="SAM" id="MobiDB-lite"/>
    </source>
</evidence>
<sequence>MSQPANQATTSTPPSGSTANPRRTSLASIEDFGQLPGVRAAQTSREYATTLPMVTANPRRTVLSVAPAPRLPRD</sequence>
<dbReference type="AlphaFoldDB" id="A0AB33JX95"/>
<proteinExistence type="predicted"/>
<protein>
    <submittedName>
        <fullName evidence="2">Uncharacterized protein</fullName>
    </submittedName>
</protein>
<accession>A0AB33JX95</accession>
<dbReference type="RefSeq" id="WP_407988370.1">
    <property type="nucleotide sequence ID" value="NZ_AP035881.2"/>
</dbReference>
<feature type="region of interest" description="Disordered" evidence="1">
    <location>
        <begin position="1"/>
        <end position="35"/>
    </location>
</feature>
<gene>
    <name evidence="2" type="ORF">KCMC57_22770</name>
</gene>
<reference evidence="2" key="1">
    <citation type="submission" date="2024-07" db="EMBL/GenBank/DDBJ databases">
        <title>Complete genome sequences of cellulolytic bacteria, Kitasatospora sp. CMC57 and Streptomyces sp. CMC78, isolated from Japanese agricultural soil.</title>
        <authorList>
            <person name="Hashimoto T."/>
            <person name="Ito M."/>
            <person name="Iwamoto M."/>
            <person name="Fukahori D."/>
            <person name="Shoda T."/>
            <person name="Sakoda M."/>
            <person name="Morohoshi T."/>
            <person name="Mitsuboshi M."/>
            <person name="Nishizawa T."/>
        </authorList>
    </citation>
    <scope>NUCLEOTIDE SEQUENCE</scope>
    <source>
        <strain evidence="2">CMC57</strain>
    </source>
</reference>
<name>A0AB33JX95_9ACTN</name>
<organism evidence="2">
    <name type="scientific">Kitasatospora sp. CMC57</name>
    <dbReference type="NCBI Taxonomy" id="3231513"/>
    <lineage>
        <taxon>Bacteria</taxon>
        <taxon>Bacillati</taxon>
        <taxon>Actinomycetota</taxon>
        <taxon>Actinomycetes</taxon>
        <taxon>Kitasatosporales</taxon>
        <taxon>Streptomycetaceae</taxon>
        <taxon>Kitasatospora</taxon>
    </lineage>
</organism>
<dbReference type="EMBL" id="AP035881">
    <property type="protein sequence ID" value="BFP45909.1"/>
    <property type="molecule type" value="Genomic_DNA"/>
</dbReference>